<dbReference type="InterPro" id="IPR036869">
    <property type="entry name" value="J_dom_sf"/>
</dbReference>
<dbReference type="AlphaFoldDB" id="A0A6C0BUX8"/>
<dbReference type="PROSITE" id="PS50076">
    <property type="entry name" value="DNAJ_2"/>
    <property type="match status" value="1"/>
</dbReference>
<dbReference type="Gene3D" id="2.60.260.20">
    <property type="entry name" value="Urease metallochaperone UreE, N-terminal domain"/>
    <property type="match status" value="2"/>
</dbReference>
<dbReference type="SMART" id="SM00271">
    <property type="entry name" value="DnaJ"/>
    <property type="match status" value="1"/>
</dbReference>
<dbReference type="Pfam" id="PF01556">
    <property type="entry name" value="DnaJ_C"/>
    <property type="match status" value="1"/>
</dbReference>
<dbReference type="InterPro" id="IPR051339">
    <property type="entry name" value="DnaJ_subfamily_B"/>
</dbReference>
<protein>
    <recommendedName>
        <fullName evidence="2">J domain-containing protein</fullName>
    </recommendedName>
</protein>
<dbReference type="GO" id="GO:0005829">
    <property type="term" value="C:cytosol"/>
    <property type="evidence" value="ECO:0007669"/>
    <property type="project" value="TreeGrafter"/>
</dbReference>
<sequence length="346" mass="39799">MKDLYSILNVSKDSDIKEIKKSYKKLAFQYHPDKNKDPEAESHFKDISEAYEILTKPEKKKLYDQFGYEAVSEDLGNFKSPLDLFQSLFNVDFTSQMMGGGNIFMFSDLSSGPFPPGFNMKCKMTYSLNVSLNELYNGTKKEFTINHKSRDGIMKKTKYIINIKKGSKHGDNIVVKEGGNYIPELDVTEDLIIQIIEQNHELYKRKNDDLYIEHKISLVDSLCGCTITIPHLSEPITITIKEIIKPNTLFKVPGKGMPIKIEDELSLTDTENQNIDYGDLIIDFNIVFPSKIDSKRIEILKKIFNYQEKENSSLIAYSYKKKEDIVKELMEENNEDDEEGTGCIQQ</sequence>
<keyword evidence="1" id="KW-0143">Chaperone</keyword>
<evidence type="ECO:0000256" key="1">
    <source>
        <dbReference type="ARBA" id="ARBA00023186"/>
    </source>
</evidence>
<proteinExistence type="predicted"/>
<dbReference type="InterPro" id="IPR002939">
    <property type="entry name" value="DnaJ_C"/>
</dbReference>
<dbReference type="CDD" id="cd06257">
    <property type="entry name" value="DnaJ"/>
    <property type="match status" value="1"/>
</dbReference>
<name>A0A6C0BUX8_9ZZZZ</name>
<dbReference type="InterPro" id="IPR008971">
    <property type="entry name" value="HSP40/DnaJ_pept-bd"/>
</dbReference>
<dbReference type="Pfam" id="PF00226">
    <property type="entry name" value="DnaJ"/>
    <property type="match status" value="1"/>
</dbReference>
<dbReference type="Gene3D" id="1.10.287.110">
    <property type="entry name" value="DnaJ domain"/>
    <property type="match status" value="1"/>
</dbReference>
<dbReference type="InterPro" id="IPR001623">
    <property type="entry name" value="DnaJ_domain"/>
</dbReference>
<dbReference type="CDD" id="cd10747">
    <property type="entry name" value="DnaJ_C"/>
    <property type="match status" value="1"/>
</dbReference>
<dbReference type="FunFam" id="2.60.260.20:FF:000013">
    <property type="entry name" value="DnaJ subfamily B member 11"/>
    <property type="match status" value="1"/>
</dbReference>
<feature type="domain" description="J" evidence="2">
    <location>
        <begin position="3"/>
        <end position="67"/>
    </location>
</feature>
<dbReference type="GO" id="GO:0051082">
    <property type="term" value="F:unfolded protein binding"/>
    <property type="evidence" value="ECO:0007669"/>
    <property type="project" value="InterPro"/>
</dbReference>
<dbReference type="SUPFAM" id="SSF49493">
    <property type="entry name" value="HSP40/DnaJ peptide-binding domain"/>
    <property type="match status" value="2"/>
</dbReference>
<reference evidence="3" key="1">
    <citation type="journal article" date="2020" name="Nature">
        <title>Giant virus diversity and host interactions through global metagenomics.</title>
        <authorList>
            <person name="Schulz F."/>
            <person name="Roux S."/>
            <person name="Paez-Espino D."/>
            <person name="Jungbluth S."/>
            <person name="Walsh D.A."/>
            <person name="Denef V.J."/>
            <person name="McMahon K.D."/>
            <person name="Konstantinidis K.T."/>
            <person name="Eloe-Fadrosh E.A."/>
            <person name="Kyrpides N.C."/>
            <person name="Woyke T."/>
        </authorList>
    </citation>
    <scope>NUCLEOTIDE SEQUENCE</scope>
    <source>
        <strain evidence="3">GVMAG-M-3300018428-35</strain>
    </source>
</reference>
<dbReference type="PRINTS" id="PR00625">
    <property type="entry name" value="JDOMAIN"/>
</dbReference>
<dbReference type="EMBL" id="MN739249">
    <property type="protein sequence ID" value="QHS95384.1"/>
    <property type="molecule type" value="Genomic_DNA"/>
</dbReference>
<organism evidence="3">
    <name type="scientific">viral metagenome</name>
    <dbReference type="NCBI Taxonomy" id="1070528"/>
    <lineage>
        <taxon>unclassified sequences</taxon>
        <taxon>metagenomes</taxon>
        <taxon>organismal metagenomes</taxon>
    </lineage>
</organism>
<dbReference type="PANTHER" id="PTHR24078">
    <property type="entry name" value="DNAJ HOMOLOG SUBFAMILY C MEMBER"/>
    <property type="match status" value="1"/>
</dbReference>
<dbReference type="PANTHER" id="PTHR24078:SF553">
    <property type="entry name" value="DNAJ HOMOLOG SUBFAMILY B MEMBER 5"/>
    <property type="match status" value="1"/>
</dbReference>
<evidence type="ECO:0000259" key="2">
    <source>
        <dbReference type="PROSITE" id="PS50076"/>
    </source>
</evidence>
<dbReference type="GO" id="GO:0051087">
    <property type="term" value="F:protein-folding chaperone binding"/>
    <property type="evidence" value="ECO:0007669"/>
    <property type="project" value="TreeGrafter"/>
</dbReference>
<accession>A0A6C0BUX8</accession>
<evidence type="ECO:0000313" key="3">
    <source>
        <dbReference type="EMBL" id="QHS95384.1"/>
    </source>
</evidence>
<dbReference type="SUPFAM" id="SSF46565">
    <property type="entry name" value="Chaperone J-domain"/>
    <property type="match status" value="1"/>
</dbReference>
<dbReference type="GO" id="GO:0006457">
    <property type="term" value="P:protein folding"/>
    <property type="evidence" value="ECO:0007669"/>
    <property type="project" value="InterPro"/>
</dbReference>